<accession>A0A453DWH3</accession>
<reference evidence="2" key="2">
    <citation type="journal article" date="2017" name="Nat. Plants">
        <title>The Aegilops tauschii genome reveals multiple impacts of transposons.</title>
        <authorList>
            <person name="Zhao G."/>
            <person name="Zou C."/>
            <person name="Li K."/>
            <person name="Wang K."/>
            <person name="Li T."/>
            <person name="Gao L."/>
            <person name="Zhang X."/>
            <person name="Wang H."/>
            <person name="Yang Z."/>
            <person name="Liu X."/>
            <person name="Jiang W."/>
            <person name="Mao L."/>
            <person name="Kong X."/>
            <person name="Jiao Y."/>
            <person name="Jia J."/>
        </authorList>
    </citation>
    <scope>NUCLEOTIDE SEQUENCE [LARGE SCALE GENOMIC DNA]</scope>
    <source>
        <strain evidence="2">cv. AL8/78</strain>
    </source>
</reference>
<reference evidence="1" key="4">
    <citation type="submission" date="2019-03" db="UniProtKB">
        <authorList>
            <consortium name="EnsemblPlants"/>
        </authorList>
    </citation>
    <scope>IDENTIFICATION</scope>
</reference>
<evidence type="ECO:0000313" key="2">
    <source>
        <dbReference type="Proteomes" id="UP000015105"/>
    </source>
</evidence>
<dbReference type="Proteomes" id="UP000015105">
    <property type="component" value="Chromosome 3D"/>
</dbReference>
<reference evidence="1" key="3">
    <citation type="journal article" date="2017" name="Nature">
        <title>Genome sequence of the progenitor of the wheat D genome Aegilops tauschii.</title>
        <authorList>
            <person name="Luo M.C."/>
            <person name="Gu Y.Q."/>
            <person name="Puiu D."/>
            <person name="Wang H."/>
            <person name="Twardziok S.O."/>
            <person name="Deal K.R."/>
            <person name="Huo N."/>
            <person name="Zhu T."/>
            <person name="Wang L."/>
            <person name="Wang Y."/>
            <person name="McGuire P.E."/>
            <person name="Liu S."/>
            <person name="Long H."/>
            <person name="Ramasamy R.K."/>
            <person name="Rodriguez J.C."/>
            <person name="Van S.L."/>
            <person name="Yuan L."/>
            <person name="Wang Z."/>
            <person name="Xia Z."/>
            <person name="Xiao L."/>
            <person name="Anderson O.D."/>
            <person name="Ouyang S."/>
            <person name="Liang Y."/>
            <person name="Zimin A.V."/>
            <person name="Pertea G."/>
            <person name="Qi P."/>
            <person name="Bennetzen J.L."/>
            <person name="Dai X."/>
            <person name="Dawson M.W."/>
            <person name="Muller H.G."/>
            <person name="Kugler K."/>
            <person name="Rivarola-Duarte L."/>
            <person name="Spannagl M."/>
            <person name="Mayer K.F.X."/>
            <person name="Lu F.H."/>
            <person name="Bevan M.W."/>
            <person name="Leroy P."/>
            <person name="Li P."/>
            <person name="You F.M."/>
            <person name="Sun Q."/>
            <person name="Liu Z."/>
            <person name="Lyons E."/>
            <person name="Wicker T."/>
            <person name="Salzberg S.L."/>
            <person name="Devos K.M."/>
            <person name="Dvorak J."/>
        </authorList>
    </citation>
    <scope>NUCLEOTIDE SEQUENCE [LARGE SCALE GENOMIC DNA]</scope>
    <source>
        <strain evidence="1">cv. AL8/78</strain>
    </source>
</reference>
<reference evidence="1" key="5">
    <citation type="journal article" date="2021" name="G3 (Bethesda)">
        <title>Aegilops tauschii genome assembly Aet v5.0 features greater sequence contiguity and improved annotation.</title>
        <authorList>
            <person name="Wang L."/>
            <person name="Zhu T."/>
            <person name="Rodriguez J.C."/>
            <person name="Deal K.R."/>
            <person name="Dubcovsky J."/>
            <person name="McGuire P.E."/>
            <person name="Lux T."/>
            <person name="Spannagl M."/>
            <person name="Mayer K.F.X."/>
            <person name="Baldrich P."/>
            <person name="Meyers B.C."/>
            <person name="Huo N."/>
            <person name="Gu Y.Q."/>
            <person name="Zhou H."/>
            <person name="Devos K.M."/>
            <person name="Bennetzen J.L."/>
            <person name="Unver T."/>
            <person name="Budak H."/>
            <person name="Gulick P.J."/>
            <person name="Galiba G."/>
            <person name="Kalapos B."/>
            <person name="Nelson D.R."/>
            <person name="Li P."/>
            <person name="You F.M."/>
            <person name="Luo M.C."/>
            <person name="Dvorak J."/>
        </authorList>
    </citation>
    <scope>NUCLEOTIDE SEQUENCE [LARGE SCALE GENOMIC DNA]</scope>
    <source>
        <strain evidence="1">cv. AL8/78</strain>
    </source>
</reference>
<dbReference type="EnsemblPlants" id="AET3Gv20130600.2">
    <property type="protein sequence ID" value="AET3Gv20130600.2"/>
    <property type="gene ID" value="AET3Gv20130600"/>
</dbReference>
<dbReference type="AlphaFoldDB" id="A0A453DWH3"/>
<protein>
    <submittedName>
        <fullName evidence="1">Uncharacterized protein</fullName>
    </submittedName>
</protein>
<sequence length="34" mass="4038">KLIAVLPNLVYVTIYLSNYSGTEMYDPMEMHFKR</sequence>
<proteinExistence type="predicted"/>
<dbReference type="Gramene" id="AET3Gv20130600.2">
    <property type="protein sequence ID" value="AET3Gv20130600.2"/>
    <property type="gene ID" value="AET3Gv20130600"/>
</dbReference>
<keyword evidence="2" id="KW-1185">Reference proteome</keyword>
<evidence type="ECO:0000313" key="1">
    <source>
        <dbReference type="EnsemblPlants" id="AET3Gv20130600.2"/>
    </source>
</evidence>
<reference evidence="2" key="1">
    <citation type="journal article" date="2014" name="Science">
        <title>Ancient hybridizations among the ancestral genomes of bread wheat.</title>
        <authorList>
            <consortium name="International Wheat Genome Sequencing Consortium,"/>
            <person name="Marcussen T."/>
            <person name="Sandve S.R."/>
            <person name="Heier L."/>
            <person name="Spannagl M."/>
            <person name="Pfeifer M."/>
            <person name="Jakobsen K.S."/>
            <person name="Wulff B.B."/>
            <person name="Steuernagel B."/>
            <person name="Mayer K.F."/>
            <person name="Olsen O.A."/>
        </authorList>
    </citation>
    <scope>NUCLEOTIDE SEQUENCE [LARGE SCALE GENOMIC DNA]</scope>
    <source>
        <strain evidence="2">cv. AL8/78</strain>
    </source>
</reference>
<name>A0A453DWH3_AEGTS</name>
<organism evidence="1 2">
    <name type="scientific">Aegilops tauschii subsp. strangulata</name>
    <name type="common">Goatgrass</name>
    <dbReference type="NCBI Taxonomy" id="200361"/>
    <lineage>
        <taxon>Eukaryota</taxon>
        <taxon>Viridiplantae</taxon>
        <taxon>Streptophyta</taxon>
        <taxon>Embryophyta</taxon>
        <taxon>Tracheophyta</taxon>
        <taxon>Spermatophyta</taxon>
        <taxon>Magnoliopsida</taxon>
        <taxon>Liliopsida</taxon>
        <taxon>Poales</taxon>
        <taxon>Poaceae</taxon>
        <taxon>BOP clade</taxon>
        <taxon>Pooideae</taxon>
        <taxon>Triticodae</taxon>
        <taxon>Triticeae</taxon>
        <taxon>Triticinae</taxon>
        <taxon>Aegilops</taxon>
    </lineage>
</organism>